<dbReference type="OrthoDB" id="684045at2759"/>
<comment type="caution">
    <text evidence="2">The sequence shown here is derived from an EMBL/GenBank/DDBJ whole genome shotgun (WGS) entry which is preliminary data.</text>
</comment>
<dbReference type="PANTHER" id="PTHR24413">
    <property type="entry name" value="SPECKLE-TYPE POZ PROTEIN"/>
    <property type="match status" value="1"/>
</dbReference>
<dbReference type="Pfam" id="PF00651">
    <property type="entry name" value="BTB"/>
    <property type="match status" value="1"/>
</dbReference>
<dbReference type="AlphaFoldDB" id="A0A8X6Y2C6"/>
<organism evidence="2 3">
    <name type="scientific">Trichonephila inaurata madagascariensis</name>
    <dbReference type="NCBI Taxonomy" id="2747483"/>
    <lineage>
        <taxon>Eukaryota</taxon>
        <taxon>Metazoa</taxon>
        <taxon>Ecdysozoa</taxon>
        <taxon>Arthropoda</taxon>
        <taxon>Chelicerata</taxon>
        <taxon>Arachnida</taxon>
        <taxon>Araneae</taxon>
        <taxon>Araneomorphae</taxon>
        <taxon>Entelegynae</taxon>
        <taxon>Araneoidea</taxon>
        <taxon>Nephilidae</taxon>
        <taxon>Trichonephila</taxon>
        <taxon>Trichonephila inaurata</taxon>
    </lineage>
</organism>
<evidence type="ECO:0000259" key="1">
    <source>
        <dbReference type="PROSITE" id="PS50097"/>
    </source>
</evidence>
<proteinExistence type="predicted"/>
<evidence type="ECO:0000313" key="3">
    <source>
        <dbReference type="Proteomes" id="UP000886998"/>
    </source>
</evidence>
<dbReference type="InterPro" id="IPR000210">
    <property type="entry name" value="BTB/POZ_dom"/>
</dbReference>
<keyword evidence="3" id="KW-1185">Reference proteome</keyword>
<dbReference type="SUPFAM" id="SSF54695">
    <property type="entry name" value="POZ domain"/>
    <property type="match status" value="1"/>
</dbReference>
<dbReference type="PROSITE" id="PS50097">
    <property type="entry name" value="BTB"/>
    <property type="match status" value="1"/>
</dbReference>
<accession>A0A8X6Y2C6</accession>
<dbReference type="EMBL" id="BMAV01015210">
    <property type="protein sequence ID" value="GFY64358.1"/>
    <property type="molecule type" value="Genomic_DNA"/>
</dbReference>
<protein>
    <submittedName>
        <fullName evidence="2">Speckle-type POZ protein B</fullName>
    </submittedName>
</protein>
<dbReference type="InterPro" id="IPR011333">
    <property type="entry name" value="SKP1/BTB/POZ_sf"/>
</dbReference>
<dbReference type="Gene3D" id="3.30.710.10">
    <property type="entry name" value="Potassium Channel Kv1.1, Chain A"/>
    <property type="match status" value="1"/>
</dbReference>
<gene>
    <name evidence="2" type="primary">spop-b</name>
    <name evidence="2" type="ORF">TNIN_128031</name>
</gene>
<dbReference type="Proteomes" id="UP000886998">
    <property type="component" value="Unassembled WGS sequence"/>
</dbReference>
<reference evidence="2" key="1">
    <citation type="submission" date="2020-08" db="EMBL/GenBank/DDBJ databases">
        <title>Multicomponent nature underlies the extraordinary mechanical properties of spider dragline silk.</title>
        <authorList>
            <person name="Kono N."/>
            <person name="Nakamura H."/>
            <person name="Mori M."/>
            <person name="Yoshida Y."/>
            <person name="Ohtoshi R."/>
            <person name="Malay A.D."/>
            <person name="Moran D.A.P."/>
            <person name="Tomita M."/>
            <person name="Numata K."/>
            <person name="Arakawa K."/>
        </authorList>
    </citation>
    <scope>NUCLEOTIDE SEQUENCE</scope>
</reference>
<dbReference type="SMART" id="SM00225">
    <property type="entry name" value="BTB"/>
    <property type="match status" value="1"/>
</dbReference>
<name>A0A8X6Y2C6_9ARAC</name>
<evidence type="ECO:0000313" key="2">
    <source>
        <dbReference type="EMBL" id="GFY64358.1"/>
    </source>
</evidence>
<dbReference type="Gene3D" id="1.25.40.420">
    <property type="match status" value="1"/>
</dbReference>
<feature type="domain" description="BTB" evidence="1">
    <location>
        <begin position="226"/>
        <end position="293"/>
    </location>
</feature>
<sequence>MSANEEESQLSCENVSLEEYKDVAECLDPVDFFIVTRVPVETYRFKWILNQFSNISSNKEVYSCLYSSCYRLKFIKYENGFGLFHVNDIEVNNRRRNENRESPSLSIFLPVFNSDPVQQENVREDFFHHVIEYKVAVADKRGRERIKWKTCFSNDKDYGSYTIGEYRCNSWKTFFGEVLVLNCRVKVTKNPKTEKQNLDTKCSLESHCWEKLSQDLKSMYLNSLNADCTLEVKSEEILVNSSILAARSSVFKKMLHHDKEQKVQNPVAITDVPLPAMKRLVQFLYTGSVEEAAKDIPLQEVYDLYYAADKYEVMDLRKMCGTTLMSKTSVDNACQILLWADRHSDESLKSQALNFISLNFETVVDSDVWRHLTDDETKLANEALGFCALKFKAGADK</sequence>